<dbReference type="EMBL" id="PUGF01000056">
    <property type="protein sequence ID" value="PRC90561.1"/>
    <property type="molecule type" value="Genomic_DNA"/>
</dbReference>
<evidence type="ECO:0000313" key="3">
    <source>
        <dbReference type="Proteomes" id="UP000237839"/>
    </source>
</evidence>
<protein>
    <submittedName>
        <fullName evidence="2">Uncharacterized protein</fullName>
    </submittedName>
</protein>
<evidence type="ECO:0000256" key="1">
    <source>
        <dbReference type="SAM" id="Phobius"/>
    </source>
</evidence>
<dbReference type="RefSeq" id="WP_105534437.1">
    <property type="nucleotide sequence ID" value="NZ_PUGF01000056.1"/>
</dbReference>
<feature type="transmembrane region" description="Helical" evidence="1">
    <location>
        <begin position="12"/>
        <end position="32"/>
    </location>
</feature>
<feature type="transmembrane region" description="Helical" evidence="1">
    <location>
        <begin position="100"/>
        <end position="123"/>
    </location>
</feature>
<organism evidence="2 3">
    <name type="scientific">Solimicrobium silvestre</name>
    <dbReference type="NCBI Taxonomy" id="2099400"/>
    <lineage>
        <taxon>Bacteria</taxon>
        <taxon>Pseudomonadati</taxon>
        <taxon>Pseudomonadota</taxon>
        <taxon>Betaproteobacteria</taxon>
        <taxon>Burkholderiales</taxon>
        <taxon>Oxalobacteraceae</taxon>
        <taxon>Solimicrobium</taxon>
    </lineage>
</organism>
<keyword evidence="1" id="KW-1133">Transmembrane helix</keyword>
<accession>A0A2S9GS75</accession>
<sequence length="193" mass="22050">MFKSLSNRTKWILCLLLIILYGFGFREFWNVFLFDKLIGYSKEVKSIIFDIVFFIPMLVLILQSTKYTDKNTNENVKKKTVDETYGFKALWIGAMPLSRVFIFLFISTILVIFLGQVLFLNFASNGVGLIIRNSAFYIAIFGLYICSAVGAWRSSKKHIGNKLLPLVFNVGIILSFVLILTGLILSLIGFRIF</sequence>
<keyword evidence="3" id="KW-1185">Reference proteome</keyword>
<dbReference type="Proteomes" id="UP000237839">
    <property type="component" value="Unassembled WGS sequence"/>
</dbReference>
<feature type="transmembrane region" description="Helical" evidence="1">
    <location>
        <begin position="135"/>
        <end position="154"/>
    </location>
</feature>
<keyword evidence="1" id="KW-0812">Transmembrane</keyword>
<reference evidence="2 3" key="1">
    <citation type="submission" date="2018-02" db="EMBL/GenBank/DDBJ databases">
        <title>Solimicrobium silvestre gen. nov., sp. nov., isolated from alpine forest soil.</title>
        <authorList>
            <person name="Margesin R."/>
            <person name="Albuquerque L."/>
            <person name="Zhang D.-C."/>
            <person name="Froufe H.J.C."/>
            <person name="Severino R."/>
            <person name="Roxo I."/>
            <person name="Egas C."/>
            <person name="Da Costa M.S."/>
        </authorList>
    </citation>
    <scope>NUCLEOTIDE SEQUENCE [LARGE SCALE GENOMIC DNA]</scope>
    <source>
        <strain evidence="2 3">S20-91</strain>
    </source>
</reference>
<gene>
    <name evidence="2" type="ORF">S2091_4728</name>
</gene>
<name>A0A2S9GS75_9BURK</name>
<feature type="transmembrane region" description="Helical" evidence="1">
    <location>
        <begin position="166"/>
        <end position="190"/>
    </location>
</feature>
<evidence type="ECO:0000313" key="2">
    <source>
        <dbReference type="EMBL" id="PRC90561.1"/>
    </source>
</evidence>
<keyword evidence="1" id="KW-0472">Membrane</keyword>
<dbReference type="AlphaFoldDB" id="A0A2S9GS75"/>
<feature type="transmembrane region" description="Helical" evidence="1">
    <location>
        <begin position="44"/>
        <end position="62"/>
    </location>
</feature>
<proteinExistence type="predicted"/>
<comment type="caution">
    <text evidence="2">The sequence shown here is derived from an EMBL/GenBank/DDBJ whole genome shotgun (WGS) entry which is preliminary data.</text>
</comment>